<keyword evidence="1" id="KW-0418">Kinase</keyword>
<dbReference type="eggNOG" id="arCOG01186">
    <property type="taxonomic scope" value="Archaea"/>
</dbReference>
<gene>
    <name evidence="1" type="ORF">Desfe_0867</name>
</gene>
<keyword evidence="2" id="KW-1185">Reference proteome</keyword>
<dbReference type="GO" id="GO:0004674">
    <property type="term" value="F:protein serine/threonine kinase activity"/>
    <property type="evidence" value="ECO:0007669"/>
    <property type="project" value="UniProtKB-KW"/>
</dbReference>
<organism evidence="1 2">
    <name type="scientific">Desulfurococcus amylolyticus DSM 16532</name>
    <dbReference type="NCBI Taxonomy" id="768672"/>
    <lineage>
        <taxon>Archaea</taxon>
        <taxon>Thermoproteota</taxon>
        <taxon>Thermoprotei</taxon>
        <taxon>Desulfurococcales</taxon>
        <taxon>Desulfurococcaceae</taxon>
        <taxon>Desulfurococcus</taxon>
    </lineage>
</organism>
<keyword evidence="1" id="KW-0723">Serine/threonine-protein kinase</keyword>
<dbReference type="RefSeq" id="WP_014767656.1">
    <property type="nucleotide sequence ID" value="NC_018001.1"/>
</dbReference>
<dbReference type="GeneID" id="13061242"/>
<evidence type="ECO:0000313" key="2">
    <source>
        <dbReference type="Proteomes" id="UP000006175"/>
    </source>
</evidence>
<accession>I3XS32</accession>
<protein>
    <submittedName>
        <fullName evidence="1">Mn2+dependent serine/threonine protein kinase</fullName>
    </submittedName>
</protein>
<dbReference type="HOGENOM" id="CLU_090895_0_0_2"/>
<dbReference type="Gene3D" id="1.10.510.10">
    <property type="entry name" value="Transferase(Phosphotransferase) domain 1"/>
    <property type="match status" value="1"/>
</dbReference>
<dbReference type="EMBL" id="CP003321">
    <property type="protein sequence ID" value="AFL66756.1"/>
    <property type="molecule type" value="Genomic_DNA"/>
</dbReference>
<reference evidence="1 2" key="1">
    <citation type="journal article" date="2012" name="J. Bacteriol.">
        <title>Complete Genome Sequence of Desulfurococcus fermentans, a Hyperthermophilic Cellulolytic Crenarchaeon Isolated from a Freshwater Hot Spring in Kamchatka, Russia.</title>
        <authorList>
            <person name="Susanti D."/>
            <person name="Johnson E.F."/>
            <person name="Rodriguez J.R."/>
            <person name="Anderson I."/>
            <person name="Perevalova A.A."/>
            <person name="Kyrpides N."/>
            <person name="Lucas S."/>
            <person name="Han J."/>
            <person name="Lapidus A."/>
            <person name="Cheng J.F."/>
            <person name="Goodwin L."/>
            <person name="Pitluck S."/>
            <person name="Mavrommatis K."/>
            <person name="Peters L."/>
            <person name="Land M.L."/>
            <person name="Hauser L."/>
            <person name="Gopalan V."/>
            <person name="Chan P.P."/>
            <person name="Lowe T.M."/>
            <person name="Atomi H."/>
            <person name="Bonch-Osmolovskaya E.A."/>
            <person name="Woyke T."/>
            <person name="Mukhopadhyay B."/>
        </authorList>
    </citation>
    <scope>NUCLEOTIDE SEQUENCE [LARGE SCALE GENOMIC DNA]</scope>
    <source>
        <strain evidence="1 2">DSM 16532</strain>
    </source>
</reference>
<keyword evidence="1" id="KW-0808">Transferase</keyword>
<name>I3XS32_DESAM</name>
<dbReference type="AlphaFoldDB" id="I3XS32"/>
<proteinExistence type="predicted"/>
<dbReference type="KEGG" id="dfd:Desfe_0867"/>
<dbReference type="InterPro" id="IPR011009">
    <property type="entry name" value="Kinase-like_dom_sf"/>
</dbReference>
<evidence type="ECO:0000313" key="1">
    <source>
        <dbReference type="EMBL" id="AFL66756.1"/>
    </source>
</evidence>
<dbReference type="OrthoDB" id="35902at2157"/>
<sequence length="248" mass="28297">MNINILEALDNLSRQTSVIMVGSKKLVVKEYGREVGLIKWFMVNLSSLSIKMYPFVLNPRNRMEREVAFLKTSTPGFSKPSLYIVDYIGKRIIRGYVEGEKLTYTMPVEVYRLLGELLGRLHCSNWAIGDTKISNFIHSGGEIYIIDAEQAIETRNVEHFIWDLIVLVSTLAISCYTNCILNQNTYLDRLQGFIKGYMGSTCIPMETLSSVMLSDDVKILLYLLIPFPLNTATVKTLNNMFFREKHTG</sequence>
<dbReference type="SUPFAM" id="SSF56112">
    <property type="entry name" value="Protein kinase-like (PK-like)"/>
    <property type="match status" value="1"/>
</dbReference>
<dbReference type="Proteomes" id="UP000006175">
    <property type="component" value="Chromosome"/>
</dbReference>